<name>A0A1H1UKD4_9ACTN</name>
<evidence type="ECO:0000313" key="3">
    <source>
        <dbReference type="Proteomes" id="UP000198983"/>
    </source>
</evidence>
<gene>
    <name evidence="2" type="ORF">SAMN04489717_3660</name>
</gene>
<proteinExistence type="predicted"/>
<protein>
    <submittedName>
        <fullName evidence="2">Uncharacterized protein</fullName>
    </submittedName>
</protein>
<organism evidence="2 3">
    <name type="scientific">Actinopolymorpha singaporensis</name>
    <dbReference type="NCBI Taxonomy" id="117157"/>
    <lineage>
        <taxon>Bacteria</taxon>
        <taxon>Bacillati</taxon>
        <taxon>Actinomycetota</taxon>
        <taxon>Actinomycetes</taxon>
        <taxon>Propionibacteriales</taxon>
        <taxon>Actinopolymorphaceae</taxon>
        <taxon>Actinopolymorpha</taxon>
    </lineage>
</organism>
<sequence length="80" mass="8082">MAVASTDVSLLAAAVASLAVVALSQVQSSSQRSATAAASMLLCVVSVAPLWALVNPVYAFKCARLSAPGQMSSKRSEADV</sequence>
<dbReference type="EMBL" id="LT629732">
    <property type="protein sequence ID" value="SDS72676.1"/>
    <property type="molecule type" value="Genomic_DNA"/>
</dbReference>
<dbReference type="AlphaFoldDB" id="A0A1H1UKD4"/>
<keyword evidence="3" id="KW-1185">Reference proteome</keyword>
<keyword evidence="1" id="KW-0472">Membrane</keyword>
<feature type="transmembrane region" description="Helical" evidence="1">
    <location>
        <begin position="34"/>
        <end position="54"/>
    </location>
</feature>
<keyword evidence="1" id="KW-1133">Transmembrane helix</keyword>
<accession>A0A1H1UKD4</accession>
<dbReference type="Proteomes" id="UP000198983">
    <property type="component" value="Chromosome I"/>
</dbReference>
<reference evidence="2 3" key="1">
    <citation type="submission" date="2016-10" db="EMBL/GenBank/DDBJ databases">
        <authorList>
            <person name="de Groot N.N."/>
        </authorList>
    </citation>
    <scope>NUCLEOTIDE SEQUENCE [LARGE SCALE GENOMIC DNA]</scope>
    <source>
        <strain evidence="2 3">DSM 22024</strain>
    </source>
</reference>
<keyword evidence="1" id="KW-0812">Transmembrane</keyword>
<evidence type="ECO:0000313" key="2">
    <source>
        <dbReference type="EMBL" id="SDS72676.1"/>
    </source>
</evidence>
<dbReference type="STRING" id="117157.SAMN04489717_3660"/>
<evidence type="ECO:0000256" key="1">
    <source>
        <dbReference type="SAM" id="Phobius"/>
    </source>
</evidence>